<gene>
    <name evidence="3" type="ORF">A8C56_18055</name>
</gene>
<dbReference type="Gene3D" id="3.90.190.10">
    <property type="entry name" value="Protein tyrosine phosphatase superfamily"/>
    <property type="match status" value="1"/>
</dbReference>
<proteinExistence type="inferred from homology"/>
<dbReference type="EMBL" id="CP015772">
    <property type="protein sequence ID" value="ANH84042.1"/>
    <property type="molecule type" value="Genomic_DNA"/>
</dbReference>
<dbReference type="KEGG" id="nia:A8C56_18055"/>
<dbReference type="Proteomes" id="UP000077667">
    <property type="component" value="Chromosome"/>
</dbReference>
<dbReference type="PROSITE" id="PS51257">
    <property type="entry name" value="PROKAR_LIPOPROTEIN"/>
    <property type="match status" value="1"/>
</dbReference>
<evidence type="ECO:0000259" key="2">
    <source>
        <dbReference type="PROSITE" id="PS50056"/>
    </source>
</evidence>
<reference evidence="3 4" key="1">
    <citation type="submission" date="2016-05" db="EMBL/GenBank/DDBJ databases">
        <title>Niabella ginsenosidivorans BS26 whole genome sequencing.</title>
        <authorList>
            <person name="Im W.T."/>
            <person name="Siddiqi M.Z."/>
        </authorList>
    </citation>
    <scope>NUCLEOTIDE SEQUENCE [LARGE SCALE GENOMIC DNA]</scope>
    <source>
        <strain evidence="3 4">BS26</strain>
    </source>
</reference>
<dbReference type="SUPFAM" id="SSF52799">
    <property type="entry name" value="(Phosphotyrosine protein) phosphatases II"/>
    <property type="match status" value="1"/>
</dbReference>
<protein>
    <submittedName>
        <fullName evidence="3">Protein tyrosine phosphatase</fullName>
    </submittedName>
</protein>
<evidence type="ECO:0000256" key="1">
    <source>
        <dbReference type="ARBA" id="ARBA00009580"/>
    </source>
</evidence>
<evidence type="ECO:0000313" key="4">
    <source>
        <dbReference type="Proteomes" id="UP000077667"/>
    </source>
</evidence>
<dbReference type="AlphaFoldDB" id="A0A1A9IBD3"/>
<dbReference type="Pfam" id="PF03162">
    <property type="entry name" value="Y_phosphatase2"/>
    <property type="match status" value="1"/>
</dbReference>
<comment type="similarity">
    <text evidence="1">Belongs to the protein-tyrosine phosphatase family.</text>
</comment>
<dbReference type="OrthoDB" id="9814896at2"/>
<dbReference type="STRING" id="1176587.A8C56_18055"/>
<dbReference type="PROSITE" id="PS00383">
    <property type="entry name" value="TYR_PHOSPHATASE_1"/>
    <property type="match status" value="1"/>
</dbReference>
<dbReference type="RefSeq" id="WP_067762239.1">
    <property type="nucleotide sequence ID" value="NZ_CP015772.1"/>
</dbReference>
<dbReference type="PANTHER" id="PTHR31126:SF72">
    <property type="entry name" value="DUAL SPECIFICITY PROTEIN PHOSPHATASE TPBA"/>
    <property type="match status" value="1"/>
</dbReference>
<evidence type="ECO:0000313" key="3">
    <source>
        <dbReference type="EMBL" id="ANH84042.1"/>
    </source>
</evidence>
<accession>A0A1A9IBD3</accession>
<dbReference type="PANTHER" id="PTHR31126">
    <property type="entry name" value="TYROSINE-PROTEIN PHOSPHATASE"/>
    <property type="match status" value="1"/>
</dbReference>
<sequence length="190" mass="22010">MIHSKNTILLLLLFALITGCGTKPLRRPRPAEWAIKQQHTPFHNFYKLNDSIYRSEKPSLKGFHYAQQAGIQSVLDLRLQHKDLPIAKGLSLHLYHVPMKSKYISDQMIIDAMKIIKEAPKPLLVHCAHGSDRTGIVIALYRILFQNWTKEAAINEMQQGGYHFHWIHKNLIRYLQNTDVEQLKKIIGIQ</sequence>
<keyword evidence="4" id="KW-1185">Reference proteome</keyword>
<dbReference type="PROSITE" id="PS50056">
    <property type="entry name" value="TYR_PHOSPHATASE_2"/>
    <property type="match status" value="1"/>
</dbReference>
<dbReference type="InterPro" id="IPR000387">
    <property type="entry name" value="Tyr_Pase_dom"/>
</dbReference>
<name>A0A1A9IBD3_9BACT</name>
<feature type="domain" description="Tyrosine specific protein phosphatases" evidence="2">
    <location>
        <begin position="107"/>
        <end position="159"/>
    </location>
</feature>
<organism evidence="3 4">
    <name type="scientific">Niabella ginsenosidivorans</name>
    <dbReference type="NCBI Taxonomy" id="1176587"/>
    <lineage>
        <taxon>Bacteria</taxon>
        <taxon>Pseudomonadati</taxon>
        <taxon>Bacteroidota</taxon>
        <taxon>Chitinophagia</taxon>
        <taxon>Chitinophagales</taxon>
        <taxon>Chitinophagaceae</taxon>
        <taxon>Niabella</taxon>
    </lineage>
</organism>
<dbReference type="GO" id="GO:0016791">
    <property type="term" value="F:phosphatase activity"/>
    <property type="evidence" value="ECO:0007669"/>
    <property type="project" value="TreeGrafter"/>
</dbReference>
<dbReference type="InterPro" id="IPR016130">
    <property type="entry name" value="Tyr_Pase_AS"/>
</dbReference>
<dbReference type="InterPro" id="IPR004861">
    <property type="entry name" value="Siw14-like"/>
</dbReference>
<dbReference type="InterPro" id="IPR029021">
    <property type="entry name" value="Prot-tyrosine_phosphatase-like"/>
</dbReference>